<evidence type="ECO:0000313" key="2">
    <source>
        <dbReference type="Proteomes" id="UP000492821"/>
    </source>
</evidence>
<reference evidence="3" key="2">
    <citation type="submission" date="2020-10" db="UniProtKB">
        <authorList>
            <consortium name="WormBaseParasite"/>
        </authorList>
    </citation>
    <scope>IDENTIFICATION</scope>
</reference>
<dbReference type="WBParaSite" id="Pan_g7945.t1">
    <property type="protein sequence ID" value="Pan_g7945.t1"/>
    <property type="gene ID" value="Pan_g7945"/>
</dbReference>
<feature type="compositionally biased region" description="Polar residues" evidence="1">
    <location>
        <begin position="61"/>
        <end position="98"/>
    </location>
</feature>
<feature type="compositionally biased region" description="Polar residues" evidence="1">
    <location>
        <begin position="22"/>
        <end position="35"/>
    </location>
</feature>
<keyword evidence="2" id="KW-1185">Reference proteome</keyword>
<name>A0A7E5A0V7_PANRE</name>
<evidence type="ECO:0000313" key="3">
    <source>
        <dbReference type="WBParaSite" id="Pan_g7945.t1"/>
    </source>
</evidence>
<feature type="compositionally biased region" description="Polar residues" evidence="1">
    <location>
        <begin position="1"/>
        <end position="10"/>
    </location>
</feature>
<proteinExistence type="predicted"/>
<organism evidence="2 3">
    <name type="scientific">Panagrellus redivivus</name>
    <name type="common">Microworm</name>
    <dbReference type="NCBI Taxonomy" id="6233"/>
    <lineage>
        <taxon>Eukaryota</taxon>
        <taxon>Metazoa</taxon>
        <taxon>Ecdysozoa</taxon>
        <taxon>Nematoda</taxon>
        <taxon>Chromadorea</taxon>
        <taxon>Rhabditida</taxon>
        <taxon>Tylenchina</taxon>
        <taxon>Panagrolaimomorpha</taxon>
        <taxon>Panagrolaimoidea</taxon>
        <taxon>Panagrolaimidae</taxon>
        <taxon>Panagrellus</taxon>
    </lineage>
</organism>
<evidence type="ECO:0000256" key="1">
    <source>
        <dbReference type="SAM" id="MobiDB-lite"/>
    </source>
</evidence>
<reference evidence="2" key="1">
    <citation type="journal article" date="2013" name="Genetics">
        <title>The draft genome and transcriptome of Panagrellus redivivus are shaped by the harsh demands of a free-living lifestyle.</title>
        <authorList>
            <person name="Srinivasan J."/>
            <person name="Dillman A.R."/>
            <person name="Macchietto M.G."/>
            <person name="Heikkinen L."/>
            <person name="Lakso M."/>
            <person name="Fracchia K.M."/>
            <person name="Antoshechkin I."/>
            <person name="Mortazavi A."/>
            <person name="Wong G."/>
            <person name="Sternberg P.W."/>
        </authorList>
    </citation>
    <scope>NUCLEOTIDE SEQUENCE [LARGE SCALE GENOMIC DNA]</scope>
    <source>
        <strain evidence="2">MT8872</strain>
    </source>
</reference>
<dbReference type="AlphaFoldDB" id="A0A7E5A0V7"/>
<accession>A0A7E5A0V7</accession>
<protein>
    <submittedName>
        <fullName evidence="3">TORC_N domain-containing protein</fullName>
    </submittedName>
</protein>
<sequence length="200" mass="22366">MSSIAGSNVQEKTRTILGWGNGTSNTPQQAPQYYSMTPERKYSKPQYHPYSDAYRYRKSSDTSTAYSSDLSQPSSSNGTPISSPEASLYSTPSTSNEPKPQMVIPAYQYGVNPFRQLVDSISRNLEYEELDRQCSYLPPQTETYFLTELSPLRALSIGEPNDGMVPADLAHIDTTAFRDLILATPVHPVPQICNQNSRYY</sequence>
<feature type="region of interest" description="Disordered" evidence="1">
    <location>
        <begin position="1"/>
        <end position="100"/>
    </location>
</feature>
<dbReference type="Proteomes" id="UP000492821">
    <property type="component" value="Unassembled WGS sequence"/>
</dbReference>